<dbReference type="SUPFAM" id="SSF54593">
    <property type="entry name" value="Glyoxalase/Bleomycin resistance protein/Dihydroxybiphenyl dioxygenase"/>
    <property type="match status" value="1"/>
</dbReference>
<proteinExistence type="predicted"/>
<keyword evidence="3" id="KW-1185">Reference proteome</keyword>
<accession>A0ABT7DSQ0</accession>
<sequence length="121" mass="13926">MPNLNAVEIKTFIPAKDFAVSQAFYRDLGFRVTEATEGLCYMCHGNCAALLQDFYEPLHANNHVMHLLVEDVDAWWQQLQRAGIAEKYQVRISAPQDQPYAMRDFTLYDPSGVLWWIGQNT</sequence>
<evidence type="ECO:0000313" key="2">
    <source>
        <dbReference type="EMBL" id="MDK2122984.1"/>
    </source>
</evidence>
<gene>
    <name evidence="2" type="ORF">PZA18_02835</name>
</gene>
<dbReference type="InterPro" id="IPR037523">
    <property type="entry name" value="VOC_core"/>
</dbReference>
<dbReference type="InterPro" id="IPR029068">
    <property type="entry name" value="Glyas_Bleomycin-R_OHBP_Dase"/>
</dbReference>
<name>A0ABT7DSQ0_9NEIS</name>
<organism evidence="2 3">
    <name type="scientific">Parachitinimonas caeni</name>
    <dbReference type="NCBI Taxonomy" id="3031301"/>
    <lineage>
        <taxon>Bacteria</taxon>
        <taxon>Pseudomonadati</taxon>
        <taxon>Pseudomonadota</taxon>
        <taxon>Betaproteobacteria</taxon>
        <taxon>Neisseriales</taxon>
        <taxon>Chitinibacteraceae</taxon>
        <taxon>Parachitinimonas</taxon>
    </lineage>
</organism>
<dbReference type="RefSeq" id="WP_284099270.1">
    <property type="nucleotide sequence ID" value="NZ_JARRAF010000002.1"/>
</dbReference>
<dbReference type="InterPro" id="IPR004360">
    <property type="entry name" value="Glyas_Fos-R_dOase_dom"/>
</dbReference>
<dbReference type="Proteomes" id="UP001172778">
    <property type="component" value="Unassembled WGS sequence"/>
</dbReference>
<dbReference type="EMBL" id="JARRAF010000002">
    <property type="protein sequence ID" value="MDK2122984.1"/>
    <property type="molecule type" value="Genomic_DNA"/>
</dbReference>
<feature type="domain" description="VOC" evidence="1">
    <location>
        <begin position="6"/>
        <end position="120"/>
    </location>
</feature>
<evidence type="ECO:0000313" key="3">
    <source>
        <dbReference type="Proteomes" id="UP001172778"/>
    </source>
</evidence>
<dbReference type="Gene3D" id="3.10.180.10">
    <property type="entry name" value="2,3-Dihydroxybiphenyl 1,2-Dioxygenase, domain 1"/>
    <property type="match status" value="1"/>
</dbReference>
<dbReference type="PROSITE" id="PS51819">
    <property type="entry name" value="VOC"/>
    <property type="match status" value="1"/>
</dbReference>
<comment type="caution">
    <text evidence="2">The sequence shown here is derived from an EMBL/GenBank/DDBJ whole genome shotgun (WGS) entry which is preliminary data.</text>
</comment>
<protein>
    <submittedName>
        <fullName evidence="2">VOC family protein</fullName>
    </submittedName>
</protein>
<dbReference type="Pfam" id="PF00903">
    <property type="entry name" value="Glyoxalase"/>
    <property type="match status" value="1"/>
</dbReference>
<evidence type="ECO:0000259" key="1">
    <source>
        <dbReference type="PROSITE" id="PS51819"/>
    </source>
</evidence>
<reference evidence="2" key="1">
    <citation type="submission" date="2023-03" db="EMBL/GenBank/DDBJ databases">
        <title>Chitinimonas shenzhenensis gen. nov., sp. nov., a novel member of family Burkholderiaceae isolated from activated sludge collected in Shen Zhen, China.</title>
        <authorList>
            <person name="Wang X."/>
        </authorList>
    </citation>
    <scope>NUCLEOTIDE SEQUENCE</scope>
    <source>
        <strain evidence="2">DQS-5</strain>
    </source>
</reference>